<dbReference type="Pfam" id="PF03562">
    <property type="entry name" value="MltA"/>
    <property type="match status" value="1"/>
</dbReference>
<dbReference type="InterPro" id="IPR010611">
    <property type="entry name" value="3D_dom"/>
</dbReference>
<dbReference type="InterPro" id="IPR036908">
    <property type="entry name" value="RlpA-like_sf"/>
</dbReference>
<comment type="catalytic activity">
    <reaction evidence="1 4">
        <text>Exolytic cleavage of the (1-&gt;4)-beta-glycosidic linkage between N-acetylmuramic acid (MurNAc) and N-acetylglucosamine (GlcNAc) residues in peptidoglycan, from either the reducing or the non-reducing ends of the peptidoglycan chains, with concomitant formation of a 1,6-anhydrobond in the MurNAc residue.</text>
        <dbReference type="EC" id="4.2.2.n1"/>
    </reaction>
</comment>
<dbReference type="Pfam" id="PF06725">
    <property type="entry name" value="3D"/>
    <property type="match status" value="1"/>
</dbReference>
<dbReference type="SMART" id="SM00925">
    <property type="entry name" value="MltA"/>
    <property type="match status" value="1"/>
</dbReference>
<keyword evidence="6" id="KW-1185">Reference proteome</keyword>
<sequence length="364" mass="40856">MQKSWRLLLSFLIAIFLLGCHSTTTLENLPSSASKQIAFGAIYQDRQYMSQPIQAIKAINYHTQVKNQADFITQVNYIRQSGVTFLPQFDPTYNKITRWITSGENIEKLTNYGIKLEQLAGVDGYQNVLMTGYYSPVINVSHKKQGKYRYPIYALPKKKYRYSRTKIYAGALRGKKLEIAYSDSLLDNFLLGVQGSGYLNFGKGKLTYIGYAGKNGYPYTSIGRILVEQNKIEADQVSIPTIRQWAAKHPAQLRKLLEHNQSFVFFKPSPNKNVTGAAGVPLVPLAAVASDRQLIPSGSVLLVEVPELTSEGKWSGKHHLHLMIALDIGGAIKGQHLDLYQGKGKQAEHTAGYLRHYGRVWILK</sequence>
<dbReference type="CDD" id="cd14485">
    <property type="entry name" value="mltA_like_LT_A"/>
    <property type="match status" value="1"/>
</dbReference>
<dbReference type="Proteomes" id="UP000955338">
    <property type="component" value="Chromosome"/>
</dbReference>
<dbReference type="PANTHER" id="PTHR30124">
    <property type="entry name" value="MEMBRANE-BOUND LYTIC MUREIN TRANSGLYCOSYLASE A"/>
    <property type="match status" value="1"/>
</dbReference>
<gene>
    <name evidence="5" type="ORF">CEP48_04390</name>
</gene>
<dbReference type="SUPFAM" id="SSF50685">
    <property type="entry name" value="Barwin-like endoglucanases"/>
    <property type="match status" value="1"/>
</dbReference>
<dbReference type="PIRSF" id="PIRSF019422">
    <property type="entry name" value="MltA"/>
    <property type="match status" value="1"/>
</dbReference>
<dbReference type="GO" id="GO:0019867">
    <property type="term" value="C:outer membrane"/>
    <property type="evidence" value="ECO:0007669"/>
    <property type="project" value="InterPro"/>
</dbReference>
<evidence type="ECO:0000313" key="6">
    <source>
        <dbReference type="Proteomes" id="UP000955338"/>
    </source>
</evidence>
<dbReference type="Gene3D" id="2.40.240.50">
    <property type="entry name" value="Barwin-like endoglucanases"/>
    <property type="match status" value="1"/>
</dbReference>
<dbReference type="NCBIfam" id="NF008366">
    <property type="entry name" value="PRK11162.1"/>
    <property type="match status" value="1"/>
</dbReference>
<evidence type="ECO:0000256" key="1">
    <source>
        <dbReference type="ARBA" id="ARBA00001420"/>
    </source>
</evidence>
<dbReference type="PROSITE" id="PS51257">
    <property type="entry name" value="PROKAR_LIPOPROTEIN"/>
    <property type="match status" value="1"/>
</dbReference>
<dbReference type="GO" id="GO:0009254">
    <property type="term" value="P:peptidoglycan turnover"/>
    <property type="evidence" value="ECO:0007669"/>
    <property type="project" value="UniProtKB-UniRule"/>
</dbReference>
<organism evidence="5 6">
    <name type="scientific">Mergibacter septicus</name>
    <dbReference type="NCBI Taxonomy" id="221402"/>
    <lineage>
        <taxon>Bacteria</taxon>
        <taxon>Pseudomonadati</taxon>
        <taxon>Pseudomonadota</taxon>
        <taxon>Gammaproteobacteria</taxon>
        <taxon>Pasteurellales</taxon>
        <taxon>Pasteurellaceae</taxon>
        <taxon>Mergibacter</taxon>
    </lineage>
</organism>
<dbReference type="GO" id="GO:0004553">
    <property type="term" value="F:hydrolase activity, hydrolyzing O-glycosyl compounds"/>
    <property type="evidence" value="ECO:0007669"/>
    <property type="project" value="InterPro"/>
</dbReference>
<dbReference type="AlphaFoldDB" id="A0A8D4LM81"/>
<dbReference type="InterPro" id="IPR005300">
    <property type="entry name" value="MltA_B"/>
</dbReference>
<protein>
    <recommendedName>
        <fullName evidence="4">Membrane-bound lytic murein transglycosylase A</fullName>
        <ecNumber evidence="4">4.2.2.n1</ecNumber>
    </recommendedName>
    <alternativeName>
        <fullName evidence="4">Murein hydrolase A</fullName>
    </alternativeName>
</protein>
<dbReference type="InterPro" id="IPR026044">
    <property type="entry name" value="MltA"/>
</dbReference>
<evidence type="ECO:0000256" key="3">
    <source>
        <dbReference type="ARBA" id="ARBA00023316"/>
    </source>
</evidence>
<evidence type="ECO:0000256" key="2">
    <source>
        <dbReference type="ARBA" id="ARBA00023239"/>
    </source>
</evidence>
<dbReference type="GO" id="GO:0071555">
    <property type="term" value="P:cell wall organization"/>
    <property type="evidence" value="ECO:0007669"/>
    <property type="project" value="UniProtKB-KW"/>
</dbReference>
<proteinExistence type="predicted"/>
<keyword evidence="3 4" id="KW-0961">Cell wall biogenesis/degradation</keyword>
<dbReference type="EMBL" id="CP022011">
    <property type="protein sequence ID" value="QDJ14710.1"/>
    <property type="molecule type" value="Genomic_DNA"/>
</dbReference>
<dbReference type="CDD" id="cd14668">
    <property type="entry name" value="mlta_B"/>
    <property type="match status" value="1"/>
</dbReference>
<dbReference type="PANTHER" id="PTHR30124:SF0">
    <property type="entry name" value="MEMBRANE-BOUND LYTIC MUREIN TRANSGLYCOSYLASE A"/>
    <property type="match status" value="1"/>
</dbReference>
<accession>A0A8D4LM81</accession>
<reference evidence="5" key="1">
    <citation type="submission" date="2017-06" db="EMBL/GenBank/DDBJ databases">
        <title>Genome sequencing of pathogenic and non-pathogenic strains within Bisgaard taxon 40.</title>
        <authorList>
            <person name="Ladner J.T."/>
            <person name="Lovett S.P."/>
            <person name="Koroleva G."/>
            <person name="Lorch J.M."/>
        </authorList>
    </citation>
    <scope>NUCLEOTIDE SEQUENCE</scope>
    <source>
        <strain evidence="5">27576-1-I1</strain>
    </source>
</reference>
<dbReference type="Gene3D" id="2.40.40.10">
    <property type="entry name" value="RlpA-like domain"/>
    <property type="match status" value="1"/>
</dbReference>
<dbReference type="GO" id="GO:0009253">
    <property type="term" value="P:peptidoglycan catabolic process"/>
    <property type="evidence" value="ECO:0007669"/>
    <property type="project" value="TreeGrafter"/>
</dbReference>
<dbReference type="RefSeq" id="WP_261920768.1">
    <property type="nucleotide sequence ID" value="NZ_CP022011.1"/>
</dbReference>
<dbReference type="GO" id="GO:0008933">
    <property type="term" value="F:peptidoglycan lytic transglycosylase activity"/>
    <property type="evidence" value="ECO:0007669"/>
    <property type="project" value="TreeGrafter"/>
</dbReference>
<evidence type="ECO:0000313" key="5">
    <source>
        <dbReference type="EMBL" id="QDJ14710.1"/>
    </source>
</evidence>
<evidence type="ECO:0000256" key="4">
    <source>
        <dbReference type="PIRNR" id="PIRNR019422"/>
    </source>
</evidence>
<name>A0A8D4LM81_9PAST</name>
<comment type="function">
    <text evidence="4">Murein-degrading enzyme. May play a role in recycling of muropeptides during cell elongation and/or cell division.</text>
</comment>
<dbReference type="EC" id="4.2.2.n1" evidence="4"/>
<keyword evidence="2 4" id="KW-0456">Lyase</keyword>